<reference evidence="4" key="1">
    <citation type="submission" date="2019-05" db="EMBL/GenBank/DDBJ databases">
        <authorList>
            <person name="Zhang S."/>
            <person name="Liu J."/>
        </authorList>
    </citation>
    <scope>NUCLEOTIDE SEQUENCE [LARGE SCALE GENOMIC DNA]</scope>
</reference>
<evidence type="ECO:0000256" key="3">
    <source>
        <dbReference type="SAM" id="MobiDB-lite"/>
    </source>
</evidence>
<proteinExistence type="predicted"/>
<dbReference type="AlphaFoldDB" id="A0A8B9XKD9"/>
<dbReference type="Ensembl" id="ENSBGRT00000024246.1">
    <property type="protein sequence ID" value="ENSBGRP00000021000.1"/>
    <property type="gene ID" value="ENSBGRG00000013267.1"/>
</dbReference>
<feature type="compositionally biased region" description="Basic residues" evidence="3">
    <location>
        <begin position="69"/>
        <end position="85"/>
    </location>
</feature>
<dbReference type="InterPro" id="IPR032675">
    <property type="entry name" value="LRR_dom_sf"/>
</dbReference>
<feature type="region of interest" description="Disordered" evidence="3">
    <location>
        <begin position="65"/>
        <end position="123"/>
    </location>
</feature>
<dbReference type="Gene3D" id="3.80.10.10">
    <property type="entry name" value="Ribonuclease Inhibitor"/>
    <property type="match status" value="1"/>
</dbReference>
<organism evidence="4 5">
    <name type="scientific">Bos mutus grunniens</name>
    <name type="common">Wild yak</name>
    <name type="synonym">Bos grunniens</name>
    <dbReference type="NCBI Taxonomy" id="30521"/>
    <lineage>
        <taxon>Eukaryota</taxon>
        <taxon>Metazoa</taxon>
        <taxon>Chordata</taxon>
        <taxon>Craniata</taxon>
        <taxon>Vertebrata</taxon>
        <taxon>Euteleostomi</taxon>
        <taxon>Mammalia</taxon>
        <taxon>Eutheria</taxon>
        <taxon>Laurasiatheria</taxon>
        <taxon>Artiodactyla</taxon>
        <taxon>Ruminantia</taxon>
        <taxon>Pecora</taxon>
        <taxon>Bovidae</taxon>
        <taxon>Bovinae</taxon>
        <taxon>Bos</taxon>
    </lineage>
</organism>
<dbReference type="InterPro" id="IPR001611">
    <property type="entry name" value="Leu-rich_rpt"/>
</dbReference>
<keyword evidence="1" id="KW-0433">Leucine-rich repeat</keyword>
<evidence type="ECO:0000256" key="1">
    <source>
        <dbReference type="ARBA" id="ARBA00022614"/>
    </source>
</evidence>
<evidence type="ECO:0000313" key="4">
    <source>
        <dbReference type="Ensembl" id="ENSBGRP00000021000.1"/>
    </source>
</evidence>
<keyword evidence="2" id="KW-0677">Repeat</keyword>
<dbReference type="GeneTree" id="ENSGT00390000007203"/>
<dbReference type="InterPro" id="IPR003591">
    <property type="entry name" value="Leu-rich_rpt_typical-subtyp"/>
</dbReference>
<accession>A0A8B9XKD9</accession>
<reference evidence="4" key="2">
    <citation type="submission" date="2025-08" db="UniProtKB">
        <authorList>
            <consortium name="Ensembl"/>
        </authorList>
    </citation>
    <scope>IDENTIFICATION</scope>
</reference>
<evidence type="ECO:0000313" key="5">
    <source>
        <dbReference type="Proteomes" id="UP000694520"/>
    </source>
</evidence>
<feature type="compositionally biased region" description="Low complexity" evidence="3">
    <location>
        <begin position="88"/>
        <end position="108"/>
    </location>
</feature>
<evidence type="ECO:0008006" key="6">
    <source>
        <dbReference type="Google" id="ProtNLM"/>
    </source>
</evidence>
<dbReference type="SUPFAM" id="SSF52058">
    <property type="entry name" value="L domain-like"/>
    <property type="match status" value="1"/>
</dbReference>
<keyword evidence="5" id="KW-1185">Reference proteome</keyword>
<protein>
    <recommendedName>
        <fullName evidence="6">Leucine rich repeat containing 27</fullName>
    </recommendedName>
</protein>
<name>A0A8B9XKD9_BOSMU</name>
<dbReference type="PROSITE" id="PS51450">
    <property type="entry name" value="LRR"/>
    <property type="match status" value="1"/>
</dbReference>
<dbReference type="Proteomes" id="UP000694520">
    <property type="component" value="Chromosome 25"/>
</dbReference>
<sequence>PQEEGRLPAAGGEVKSREGVHALDAGGSTWKASLFVRAISGSPRPLPSRSRTLWASAPLSPLSGTLHLRACHRPPSRAGRRRRERRNPSAQTRARAQAQHRPQAPSARFGARGPPYIRTSPWRPRDPLRLRSVPPRLHGDRVRPPPPLFRWALRAPGGRVTPHPGGCAVVPRGVLPPGGLMEGSGSLSVPCGAGDRESQAGSKPASASRDVHQGVIFSSSAILDLSQSGLHHFGEIFKVPNLKQLHLQRNALCTIPKDFFQLLPNLSWLDLRFNRITALPSGIGCHK</sequence>
<reference evidence="4" key="3">
    <citation type="submission" date="2025-09" db="UniProtKB">
        <authorList>
            <consortium name="Ensembl"/>
        </authorList>
    </citation>
    <scope>IDENTIFICATION</scope>
</reference>
<dbReference type="SMART" id="SM00369">
    <property type="entry name" value="LRR_TYP"/>
    <property type="match status" value="2"/>
</dbReference>
<evidence type="ECO:0000256" key="2">
    <source>
        <dbReference type="ARBA" id="ARBA00022737"/>
    </source>
</evidence>
<dbReference type="Pfam" id="PF13855">
    <property type="entry name" value="LRR_8"/>
    <property type="match status" value="1"/>
</dbReference>
<feature type="region of interest" description="Disordered" evidence="3">
    <location>
        <begin position="186"/>
        <end position="207"/>
    </location>
</feature>